<feature type="coiled-coil region" evidence="1">
    <location>
        <begin position="412"/>
        <end position="446"/>
    </location>
</feature>
<keyword evidence="4" id="KW-1185">Reference proteome</keyword>
<organism evidence="3 4">
    <name type="scientific">Catonella morbi ATCC 51271</name>
    <dbReference type="NCBI Taxonomy" id="592026"/>
    <lineage>
        <taxon>Bacteria</taxon>
        <taxon>Bacillati</taxon>
        <taxon>Bacillota</taxon>
        <taxon>Clostridia</taxon>
        <taxon>Lachnospirales</taxon>
        <taxon>Lachnospiraceae</taxon>
        <taxon>Catonella</taxon>
    </lineage>
</organism>
<gene>
    <name evidence="3" type="ORF">GCWU0000282_002545</name>
</gene>
<evidence type="ECO:0000313" key="3">
    <source>
        <dbReference type="EMBL" id="ESL02410.1"/>
    </source>
</evidence>
<protein>
    <submittedName>
        <fullName evidence="3">Relaxase/mobilization nuclease domain protein</fullName>
    </submittedName>
</protein>
<dbReference type="OrthoDB" id="9763513at2"/>
<comment type="caution">
    <text evidence="3">The sequence shown here is derived from an EMBL/GenBank/DDBJ whole genome shotgun (WGS) entry which is preliminary data.</text>
</comment>
<dbReference type="Proteomes" id="UP000018227">
    <property type="component" value="Unassembled WGS sequence"/>
</dbReference>
<dbReference type="AlphaFoldDB" id="V2Z648"/>
<feature type="coiled-coil region" evidence="1">
    <location>
        <begin position="323"/>
        <end position="357"/>
    </location>
</feature>
<proteinExistence type="predicted"/>
<dbReference type="InterPro" id="IPR005094">
    <property type="entry name" value="Endonuclease_MobA/VirD2"/>
</dbReference>
<reference evidence="3 4" key="1">
    <citation type="submission" date="2013-06" db="EMBL/GenBank/DDBJ databases">
        <authorList>
            <person name="Weinstock G."/>
            <person name="Sodergren E."/>
            <person name="Clifton S."/>
            <person name="Fulton L."/>
            <person name="Fulton B."/>
            <person name="Courtney L."/>
            <person name="Fronick C."/>
            <person name="Harrison M."/>
            <person name="Strong C."/>
            <person name="Farmer C."/>
            <person name="Delahaunty K."/>
            <person name="Markovic C."/>
            <person name="Hall O."/>
            <person name="Minx P."/>
            <person name="Tomlinson C."/>
            <person name="Mitreva M."/>
            <person name="Nelson J."/>
            <person name="Hou S."/>
            <person name="Wollam A."/>
            <person name="Pepin K.H."/>
            <person name="Johnson M."/>
            <person name="Bhonagiri V."/>
            <person name="Nash W.E."/>
            <person name="Warren W."/>
            <person name="Chinwalla A."/>
            <person name="Mardis E.R."/>
            <person name="Wilson R.K."/>
        </authorList>
    </citation>
    <scope>NUCLEOTIDE SEQUENCE [LARGE SCALE GENOMIC DNA]</scope>
    <source>
        <strain evidence="3 4">ATCC 51271</strain>
    </source>
</reference>
<accession>V2Z648</accession>
<dbReference type="Pfam" id="PF03432">
    <property type="entry name" value="Relaxase"/>
    <property type="match status" value="1"/>
</dbReference>
<feature type="domain" description="MobA/VirD2-like nuclease" evidence="2">
    <location>
        <begin position="27"/>
        <end position="161"/>
    </location>
</feature>
<evidence type="ECO:0000259" key="2">
    <source>
        <dbReference type="Pfam" id="PF03432"/>
    </source>
</evidence>
<sequence length="474" mass="55631">MAATRLIAMHQNKGRSILQCLKDRTDYAMNGAKTDEGRYISSYECTPELADLEFAQSKKEYLHKTGRRPNGDVIAYQIRQSFKPGEVTPEEANEVGYETGMRFTKGRHAFIVATHTDRAHIHNHIIFNSTAINCDRKFRDFWFSGLALQRLSDIICIERGLSVIQKDKPDERKRRIKYPKRISLRDIIREDILKCLRHNPDDFEKLLRLLSEEGYVIKQGKHTAIRGKEQKRFIRFRSLGEDFSEENLKKVIAGGKGLSEINENTSDKNAPQTAERKLDLIVDIQKKMAEGKNGGYIWWAKKYNVKQFAESILFLQQHNIRDLETLNRMVDEISAKYNELLKTIKNAEEKMAENKIIKTSIINYSKTRDTYIAYRKSGYSKKFYEAHRDEITLHKVAKETFSKFPKGKIPKVKDLNEEFNRLLLEKKEAYSEYKKMKKEMRDYQIAKQNVDTFYANEKSLRVEEELKKKRQTQR</sequence>
<name>V2Z648_9FIRM</name>
<dbReference type="EMBL" id="ACIL03000016">
    <property type="protein sequence ID" value="ESL02410.1"/>
    <property type="molecule type" value="Genomic_DNA"/>
</dbReference>
<evidence type="ECO:0000313" key="4">
    <source>
        <dbReference type="Proteomes" id="UP000018227"/>
    </source>
</evidence>
<evidence type="ECO:0000256" key="1">
    <source>
        <dbReference type="SAM" id="Coils"/>
    </source>
</evidence>
<dbReference type="STRING" id="592026.GCWU0000282_002545"/>
<keyword evidence="1" id="KW-0175">Coiled coil</keyword>
<dbReference type="HOGENOM" id="CLU_031118_0_0_9"/>
<dbReference type="eggNOG" id="COG3843">
    <property type="taxonomic scope" value="Bacteria"/>
</dbReference>
<dbReference type="RefSeq" id="WP_023355392.1">
    <property type="nucleotide sequence ID" value="NZ_KI535369.1"/>
</dbReference>